<reference evidence="1 2" key="1">
    <citation type="submission" date="2018-04" db="EMBL/GenBank/DDBJ databases">
        <title>Complete genome sequence of Hydrogenophilus thermoluteolus TH-1.</title>
        <authorList>
            <person name="Arai H."/>
        </authorList>
    </citation>
    <scope>NUCLEOTIDE SEQUENCE [LARGE SCALE GENOMIC DNA]</scope>
    <source>
        <strain evidence="1 2">TH-1</strain>
    </source>
</reference>
<evidence type="ECO:0000313" key="1">
    <source>
        <dbReference type="EMBL" id="BBD77496.1"/>
    </source>
</evidence>
<dbReference type="Gene3D" id="1.20.120.330">
    <property type="entry name" value="Nucleotidyltransferases domain 2"/>
    <property type="match status" value="1"/>
</dbReference>
<evidence type="ECO:0008006" key="3">
    <source>
        <dbReference type="Google" id="ProtNLM"/>
    </source>
</evidence>
<dbReference type="EMBL" id="AP018558">
    <property type="protein sequence ID" value="BBD77496.1"/>
    <property type="molecule type" value="Genomic_DNA"/>
</dbReference>
<dbReference type="SUPFAM" id="SSF81593">
    <property type="entry name" value="Nucleotidyltransferase substrate binding subunit/domain"/>
    <property type="match status" value="1"/>
</dbReference>
<dbReference type="Proteomes" id="UP000262004">
    <property type="component" value="Chromosome"/>
</dbReference>
<accession>A0A2Z6DY92</accession>
<dbReference type="OrthoDB" id="13547at2"/>
<dbReference type="KEGG" id="htl:HPTL_1232"/>
<organism evidence="1 2">
    <name type="scientific">Hydrogenophilus thermoluteolus</name>
    <name type="common">Pseudomonas hydrogenothermophila</name>
    <dbReference type="NCBI Taxonomy" id="297"/>
    <lineage>
        <taxon>Bacteria</taxon>
        <taxon>Pseudomonadati</taxon>
        <taxon>Pseudomonadota</taxon>
        <taxon>Hydrogenophilia</taxon>
        <taxon>Hydrogenophilales</taxon>
        <taxon>Hydrogenophilaceae</taxon>
        <taxon>Hydrogenophilus</taxon>
    </lineage>
</organism>
<evidence type="ECO:0000313" key="2">
    <source>
        <dbReference type="Proteomes" id="UP000262004"/>
    </source>
</evidence>
<protein>
    <recommendedName>
        <fullName evidence="3">Nucleotidyltransferase</fullName>
    </recommendedName>
</protein>
<proteinExistence type="predicted"/>
<name>A0A2Z6DY92_HYDTE</name>
<gene>
    <name evidence="1" type="ORF">HPTL_1232</name>
</gene>
<dbReference type="RefSeq" id="WP_119335227.1">
    <property type="nucleotide sequence ID" value="NZ_AP018558.1"/>
</dbReference>
<dbReference type="AlphaFoldDB" id="A0A2Z6DY92"/>
<keyword evidence="2" id="KW-1185">Reference proteome</keyword>
<sequence length="165" mass="18879">MISESERERLAHLVAIVQREVAALEVSDRALFANLEWLSEFWALTAESPLTERIDAFLLRFARLQDTLGDKLLPAVLRLLAEPPRAMRDRLDFAERMGWVASSDEWLVLRELRNRMVHEYLLEPQAAVEALLAAHRFVPALIATANALIEEVSRRGWLPSHHPPI</sequence>